<keyword evidence="3" id="KW-1185">Reference proteome</keyword>
<organism evidence="2 3">
    <name type="scientific">Calocera viscosa (strain TUFC12733)</name>
    <dbReference type="NCBI Taxonomy" id="1330018"/>
    <lineage>
        <taxon>Eukaryota</taxon>
        <taxon>Fungi</taxon>
        <taxon>Dikarya</taxon>
        <taxon>Basidiomycota</taxon>
        <taxon>Agaricomycotina</taxon>
        <taxon>Dacrymycetes</taxon>
        <taxon>Dacrymycetales</taxon>
        <taxon>Dacrymycetaceae</taxon>
        <taxon>Calocera</taxon>
    </lineage>
</organism>
<evidence type="ECO:0000256" key="1">
    <source>
        <dbReference type="SAM" id="MobiDB-lite"/>
    </source>
</evidence>
<dbReference type="EMBL" id="KV417369">
    <property type="protein sequence ID" value="KZO89718.1"/>
    <property type="molecule type" value="Genomic_DNA"/>
</dbReference>
<evidence type="ECO:0000313" key="2">
    <source>
        <dbReference type="EMBL" id="KZO89718.1"/>
    </source>
</evidence>
<protein>
    <submittedName>
        <fullName evidence="2">Uncharacterized protein</fullName>
    </submittedName>
</protein>
<sequence length="54" mass="5984">MTKVRSAPNPASPRCRRQKQAIINGTFAELNESGIAPERQEQRESCCTPNRAPS</sequence>
<dbReference type="Proteomes" id="UP000076738">
    <property type="component" value="Unassembled WGS sequence"/>
</dbReference>
<reference evidence="2 3" key="1">
    <citation type="journal article" date="2016" name="Mol. Biol. Evol.">
        <title>Comparative Genomics of Early-Diverging Mushroom-Forming Fungi Provides Insights into the Origins of Lignocellulose Decay Capabilities.</title>
        <authorList>
            <person name="Nagy L.G."/>
            <person name="Riley R."/>
            <person name="Tritt A."/>
            <person name="Adam C."/>
            <person name="Daum C."/>
            <person name="Floudas D."/>
            <person name="Sun H."/>
            <person name="Yadav J.S."/>
            <person name="Pangilinan J."/>
            <person name="Larsson K.H."/>
            <person name="Matsuura K."/>
            <person name="Barry K."/>
            <person name="Labutti K."/>
            <person name="Kuo R."/>
            <person name="Ohm R.A."/>
            <person name="Bhattacharya S.S."/>
            <person name="Shirouzu T."/>
            <person name="Yoshinaga Y."/>
            <person name="Martin F.M."/>
            <person name="Grigoriev I.V."/>
            <person name="Hibbett D.S."/>
        </authorList>
    </citation>
    <scope>NUCLEOTIDE SEQUENCE [LARGE SCALE GENOMIC DNA]</scope>
    <source>
        <strain evidence="2 3">TUFC12733</strain>
    </source>
</reference>
<name>A0A167FPR1_CALVF</name>
<accession>A0A167FPR1</accession>
<gene>
    <name evidence="2" type="ORF">CALVIDRAFT_543350</name>
</gene>
<feature type="region of interest" description="Disordered" evidence="1">
    <location>
        <begin position="31"/>
        <end position="54"/>
    </location>
</feature>
<feature type="compositionally biased region" description="Polar residues" evidence="1">
    <location>
        <begin position="45"/>
        <end position="54"/>
    </location>
</feature>
<dbReference type="AlphaFoldDB" id="A0A167FPR1"/>
<proteinExistence type="predicted"/>
<evidence type="ECO:0000313" key="3">
    <source>
        <dbReference type="Proteomes" id="UP000076738"/>
    </source>
</evidence>